<sequence length="193" mass="21346">MPPQKRKNNKEEAWLKHDPYKPGVSTSRITTRSQTAFARIRNSESEIKLFADGSRHHPPKKIHLMVTMKGEYGGIPRTILTRSTAQFLVENEELCEALQDYKKNTPPKTDGDLDMAQEKGPTPAQTPPAILGDKGPSLSQSHIALLPEEQNAAMSEDREPTPDQTPPAILGEKGPSLSQPQITVIPPKDEPEI</sequence>
<organism evidence="2 3">
    <name type="scientific">Araneus ventricosus</name>
    <name type="common">Orbweaver spider</name>
    <name type="synonym">Epeira ventricosa</name>
    <dbReference type="NCBI Taxonomy" id="182803"/>
    <lineage>
        <taxon>Eukaryota</taxon>
        <taxon>Metazoa</taxon>
        <taxon>Ecdysozoa</taxon>
        <taxon>Arthropoda</taxon>
        <taxon>Chelicerata</taxon>
        <taxon>Arachnida</taxon>
        <taxon>Araneae</taxon>
        <taxon>Araneomorphae</taxon>
        <taxon>Entelegynae</taxon>
        <taxon>Araneoidea</taxon>
        <taxon>Araneidae</taxon>
        <taxon>Araneus</taxon>
    </lineage>
</organism>
<feature type="region of interest" description="Disordered" evidence="1">
    <location>
        <begin position="99"/>
        <end position="193"/>
    </location>
</feature>
<evidence type="ECO:0000256" key="1">
    <source>
        <dbReference type="SAM" id="MobiDB-lite"/>
    </source>
</evidence>
<feature type="compositionally biased region" description="Basic and acidic residues" evidence="1">
    <location>
        <begin position="9"/>
        <end position="20"/>
    </location>
</feature>
<keyword evidence="3" id="KW-1185">Reference proteome</keyword>
<dbReference type="EMBL" id="BGPR01001464">
    <property type="protein sequence ID" value="GBM54551.1"/>
    <property type="molecule type" value="Genomic_DNA"/>
</dbReference>
<evidence type="ECO:0000313" key="3">
    <source>
        <dbReference type="Proteomes" id="UP000499080"/>
    </source>
</evidence>
<dbReference type="AlphaFoldDB" id="A0A4Y2GMJ7"/>
<accession>A0A4Y2GMJ7</accession>
<reference evidence="2 3" key="1">
    <citation type="journal article" date="2019" name="Sci. Rep.">
        <title>Orb-weaving spider Araneus ventricosus genome elucidates the spidroin gene catalogue.</title>
        <authorList>
            <person name="Kono N."/>
            <person name="Nakamura H."/>
            <person name="Ohtoshi R."/>
            <person name="Moran D.A.P."/>
            <person name="Shinohara A."/>
            <person name="Yoshida Y."/>
            <person name="Fujiwara M."/>
            <person name="Mori M."/>
            <person name="Tomita M."/>
            <person name="Arakawa K."/>
        </authorList>
    </citation>
    <scope>NUCLEOTIDE SEQUENCE [LARGE SCALE GENOMIC DNA]</scope>
</reference>
<comment type="caution">
    <text evidence="2">The sequence shown here is derived from an EMBL/GenBank/DDBJ whole genome shotgun (WGS) entry which is preliminary data.</text>
</comment>
<proteinExistence type="predicted"/>
<gene>
    <name evidence="2" type="ORF">AVEN_184253_1</name>
</gene>
<evidence type="ECO:0000313" key="2">
    <source>
        <dbReference type="EMBL" id="GBM54551.1"/>
    </source>
</evidence>
<dbReference type="Proteomes" id="UP000499080">
    <property type="component" value="Unassembled WGS sequence"/>
</dbReference>
<name>A0A4Y2GMJ7_ARAVE</name>
<dbReference type="OrthoDB" id="6421944at2759"/>
<protein>
    <submittedName>
        <fullName evidence="2">Uncharacterized protein</fullName>
    </submittedName>
</protein>
<feature type="region of interest" description="Disordered" evidence="1">
    <location>
        <begin position="1"/>
        <end position="28"/>
    </location>
</feature>